<keyword evidence="6" id="KW-0812">Transmembrane</keyword>
<keyword evidence="4" id="KW-1015">Disulfide bond</keyword>
<evidence type="ECO:0000256" key="6">
    <source>
        <dbReference type="SAM" id="Phobius"/>
    </source>
</evidence>
<dbReference type="InterPro" id="IPR012336">
    <property type="entry name" value="Thioredoxin-like_fold"/>
</dbReference>
<keyword evidence="6" id="KW-1133">Transmembrane helix</keyword>
<dbReference type="SUPFAM" id="SSF52833">
    <property type="entry name" value="Thioredoxin-like"/>
    <property type="match status" value="1"/>
</dbReference>
<evidence type="ECO:0000256" key="5">
    <source>
        <dbReference type="ARBA" id="ARBA00023284"/>
    </source>
</evidence>
<keyword evidence="2" id="KW-0732">Signal</keyword>
<proteinExistence type="inferred from homology"/>
<dbReference type="Proteomes" id="UP000319296">
    <property type="component" value="Unassembled WGS sequence"/>
</dbReference>
<evidence type="ECO:0000256" key="4">
    <source>
        <dbReference type="ARBA" id="ARBA00023157"/>
    </source>
</evidence>
<dbReference type="Pfam" id="PF13462">
    <property type="entry name" value="Thioredoxin_4"/>
    <property type="match status" value="1"/>
</dbReference>
<keyword evidence="6" id="KW-0472">Membrane</keyword>
<dbReference type="PANTHER" id="PTHR13887:SF14">
    <property type="entry name" value="DISULFIDE BOND FORMATION PROTEIN D"/>
    <property type="match status" value="1"/>
</dbReference>
<keyword evidence="3" id="KW-0560">Oxidoreductase</keyword>
<reference evidence="8 9" key="1">
    <citation type="journal article" date="2019" name="ISME J.">
        <title>Insights into ecological role of a new deltaproteobacterial order Candidatus Acidulodesulfobacterales by metagenomics and metatranscriptomics.</title>
        <authorList>
            <person name="Tan S."/>
            <person name="Liu J."/>
            <person name="Fang Y."/>
            <person name="Hedlund B.P."/>
            <person name="Lian Z.H."/>
            <person name="Huang L.Y."/>
            <person name="Li J.T."/>
            <person name="Huang L.N."/>
            <person name="Li W.J."/>
            <person name="Jiang H.C."/>
            <person name="Dong H.L."/>
            <person name="Shu W.S."/>
        </authorList>
    </citation>
    <scope>NUCLEOTIDE SEQUENCE [LARGE SCALE GENOMIC DNA]</scope>
    <source>
        <strain evidence="8">AP1</strain>
    </source>
</reference>
<gene>
    <name evidence="8" type="ORF">EVG15_09135</name>
</gene>
<protein>
    <submittedName>
        <fullName evidence="8">DsbA family protein</fullName>
    </submittedName>
</protein>
<dbReference type="PANTHER" id="PTHR13887">
    <property type="entry name" value="GLUTATHIONE S-TRANSFERASE KAPPA"/>
    <property type="match status" value="1"/>
</dbReference>
<feature type="transmembrane region" description="Helical" evidence="6">
    <location>
        <begin position="54"/>
        <end position="72"/>
    </location>
</feature>
<organism evidence="8 9">
    <name type="scientific">Candidatus Acididesulfobacter diazotrophicus</name>
    <dbReference type="NCBI Taxonomy" id="2597226"/>
    <lineage>
        <taxon>Bacteria</taxon>
        <taxon>Deltaproteobacteria</taxon>
        <taxon>Candidatus Acidulodesulfobacterales</taxon>
        <taxon>Candidatus Acididesulfobacter</taxon>
    </lineage>
</organism>
<dbReference type="InterPro" id="IPR036249">
    <property type="entry name" value="Thioredoxin-like_sf"/>
</dbReference>
<keyword evidence="5" id="KW-0676">Redox-active center</keyword>
<dbReference type="AlphaFoldDB" id="A0A519BKL7"/>
<sequence length="274" mass="32214">MKHYSNFQNYYNNKNKFIYFIPKTSQSDCNDCNTYCLPYKYTNSIKSIFKNKNILLIYTIFIIVCMLFFINISKASAYTRANLTQTSIKHIVNNQRVQGNPDANITIVLYSDYQCPWCRKFEELDLPYLIKNYVKTGKIYFLYRDFPLTLIHKYAFKAAEYADCSALQGSTNNNKYLKIRSILYKYQSEWSAIGDIYYFLQKNDKGILNMKEEQSCVKHNLTNNLIRQNMRKGTMLGVTGTPTLFIYNGLKLVKTIRGYMPYSKLNKILQKIAE</sequence>
<evidence type="ECO:0000313" key="8">
    <source>
        <dbReference type="EMBL" id="RZD17817.1"/>
    </source>
</evidence>
<name>A0A519BKL7_9DELT</name>
<dbReference type="GO" id="GO:0016491">
    <property type="term" value="F:oxidoreductase activity"/>
    <property type="evidence" value="ECO:0007669"/>
    <property type="project" value="UniProtKB-KW"/>
</dbReference>
<comment type="caution">
    <text evidence="8">The sequence shown here is derived from an EMBL/GenBank/DDBJ whole genome shotgun (WGS) entry which is preliminary data.</text>
</comment>
<feature type="domain" description="Thioredoxin-like fold" evidence="7">
    <location>
        <begin position="94"/>
        <end position="246"/>
    </location>
</feature>
<evidence type="ECO:0000259" key="7">
    <source>
        <dbReference type="Pfam" id="PF13462"/>
    </source>
</evidence>
<evidence type="ECO:0000256" key="1">
    <source>
        <dbReference type="ARBA" id="ARBA00005791"/>
    </source>
</evidence>
<dbReference type="Gene3D" id="3.40.30.10">
    <property type="entry name" value="Glutaredoxin"/>
    <property type="match status" value="1"/>
</dbReference>
<evidence type="ECO:0000256" key="3">
    <source>
        <dbReference type="ARBA" id="ARBA00023002"/>
    </source>
</evidence>
<accession>A0A519BKL7</accession>
<dbReference type="EMBL" id="SGBB01000021">
    <property type="protein sequence ID" value="RZD17817.1"/>
    <property type="molecule type" value="Genomic_DNA"/>
</dbReference>
<evidence type="ECO:0000313" key="9">
    <source>
        <dbReference type="Proteomes" id="UP000319296"/>
    </source>
</evidence>
<evidence type="ECO:0000256" key="2">
    <source>
        <dbReference type="ARBA" id="ARBA00022729"/>
    </source>
</evidence>
<comment type="similarity">
    <text evidence="1">Belongs to the thioredoxin family. DsbA subfamily.</text>
</comment>